<evidence type="ECO:0000313" key="2">
    <source>
        <dbReference type="Proteomes" id="UP000269412"/>
    </source>
</evidence>
<dbReference type="Pfam" id="PF24681">
    <property type="entry name" value="Kelch_KLHDC2_KLHL20_DRC7"/>
    <property type="match status" value="1"/>
</dbReference>
<comment type="caution">
    <text evidence="1">The sequence shown here is derived from an EMBL/GenBank/DDBJ whole genome shotgun (WGS) entry which is preliminary data.</text>
</comment>
<dbReference type="Proteomes" id="UP000269412">
    <property type="component" value="Unassembled WGS sequence"/>
</dbReference>
<dbReference type="PANTHER" id="PTHR23244:SF471">
    <property type="entry name" value="GUANINE NUCLEOTIDE-BINDING PROTEIN SUBUNIT BETA 1-RELATED"/>
    <property type="match status" value="1"/>
</dbReference>
<dbReference type="SUPFAM" id="SSF50965">
    <property type="entry name" value="Galactose oxidase, central domain"/>
    <property type="match status" value="1"/>
</dbReference>
<proteinExistence type="predicted"/>
<gene>
    <name evidence="1" type="ORF">CLV91_1498</name>
</gene>
<accession>A0A495EEV3</accession>
<dbReference type="InterPro" id="IPR011043">
    <property type="entry name" value="Gal_Oxase/kelch_b-propeller"/>
</dbReference>
<dbReference type="RefSeq" id="WP_121065545.1">
    <property type="nucleotide sequence ID" value="NZ_RBIQ01000007.1"/>
</dbReference>
<dbReference type="OrthoDB" id="211220at2"/>
<dbReference type="PROSITE" id="PS51257">
    <property type="entry name" value="PROKAR_LIPOPROTEIN"/>
    <property type="match status" value="1"/>
</dbReference>
<dbReference type="AlphaFoldDB" id="A0A495EEV3"/>
<dbReference type="PANTHER" id="PTHR23244">
    <property type="entry name" value="KELCH REPEAT DOMAIN"/>
    <property type="match status" value="1"/>
</dbReference>
<name>A0A495EEV3_9FLAO</name>
<evidence type="ECO:0000313" key="1">
    <source>
        <dbReference type="EMBL" id="RKR15412.1"/>
    </source>
</evidence>
<dbReference type="Gene3D" id="2.120.10.80">
    <property type="entry name" value="Kelch-type beta propeller"/>
    <property type="match status" value="2"/>
</dbReference>
<organism evidence="1 2">
    <name type="scientific">Maribacter vaceletii</name>
    <dbReference type="NCBI Taxonomy" id="1206816"/>
    <lineage>
        <taxon>Bacteria</taxon>
        <taxon>Pseudomonadati</taxon>
        <taxon>Bacteroidota</taxon>
        <taxon>Flavobacteriia</taxon>
        <taxon>Flavobacteriales</taxon>
        <taxon>Flavobacteriaceae</taxon>
        <taxon>Maribacter</taxon>
    </lineage>
</organism>
<sequence>MKTFKIVYLALLTLVIISCDKHEIIEEDSIPKGGETIELKFEVKTQQDQMGDFAENAMIEFNGKIWSYGGVNDYGATGGHFGWSSDNGINWSSLPMTPTSLTTFRRNHTLTLFNDELYIIGGEDASENAYGDIWKSTDGTNWTNVHATAPFGLIPEHETLVYDNKMFVIAGNRTTENTEVWSTINGTDWVQETTNAFSGRAGQKGVVFNNAMYIVGGEDIAGRKLNEIWTSTNGSSWTQVNFIHFPGRNAHTVNVYDNKVWVIGGKDASIDYNNEIWYSENMSDWTIYTGPRPGTEGINSHTILNYSDKLWLFGGYQNDGTGTAELRGEITTIEID</sequence>
<reference evidence="1 2" key="1">
    <citation type="submission" date="2018-10" db="EMBL/GenBank/DDBJ databases">
        <title>Genomic Encyclopedia of Archaeal and Bacterial Type Strains, Phase II (KMG-II): from individual species to whole genera.</title>
        <authorList>
            <person name="Goeker M."/>
        </authorList>
    </citation>
    <scope>NUCLEOTIDE SEQUENCE [LARGE SCALE GENOMIC DNA]</scope>
    <source>
        <strain evidence="1 2">DSM 25230</strain>
    </source>
</reference>
<keyword evidence="2" id="KW-1185">Reference proteome</keyword>
<dbReference type="EMBL" id="RBIQ01000007">
    <property type="protein sequence ID" value="RKR15412.1"/>
    <property type="molecule type" value="Genomic_DNA"/>
</dbReference>
<dbReference type="InterPro" id="IPR015915">
    <property type="entry name" value="Kelch-typ_b-propeller"/>
</dbReference>
<protein>
    <submittedName>
        <fullName evidence="1">Galactose oxidase-like protein</fullName>
    </submittedName>
</protein>